<evidence type="ECO:0000313" key="4">
    <source>
        <dbReference type="Proteomes" id="UP000192906"/>
    </source>
</evidence>
<dbReference type="CDD" id="cd07067">
    <property type="entry name" value="HP_PGM_like"/>
    <property type="match status" value="1"/>
</dbReference>
<sequence>MIILIRHGEAEKAEGCAIGQTDLPLSYTGLKQAKILAKSLCHVPFDHLYTSPLLRTRETAAEIETKCNLTAVSCPEFAEINLGDWDGLSFKQIKEQFPNEYIKRGVDFANYRPPKGESFADLKQRVQTGLDKILAHKKPVVIVTHAGVIRIILHITLQFPLSNIFKLSPLHCCTTVLKKKSSGLILENFNILPS</sequence>
<dbReference type="PIRSF" id="PIRSF000709">
    <property type="entry name" value="6PFK_2-Ptase"/>
    <property type="match status" value="1"/>
</dbReference>
<dbReference type="OrthoDB" id="9781415at2"/>
<accession>A0A1X7E6H6</accession>
<protein>
    <submittedName>
        <fullName evidence="3">Probable phosphoglycerate mutase</fullName>
    </submittedName>
</protein>
<feature type="active site" description="Tele-phosphohistidine intermediate" evidence="1">
    <location>
        <position position="7"/>
    </location>
</feature>
<feature type="binding site" evidence="2">
    <location>
        <position position="55"/>
    </location>
    <ligand>
        <name>substrate</name>
    </ligand>
</feature>
<organism evidence="3 4">
    <name type="scientific">Desulfovibrio gilichinskyi</name>
    <dbReference type="NCBI Taxonomy" id="1519643"/>
    <lineage>
        <taxon>Bacteria</taxon>
        <taxon>Pseudomonadati</taxon>
        <taxon>Thermodesulfobacteriota</taxon>
        <taxon>Desulfovibrionia</taxon>
        <taxon>Desulfovibrionales</taxon>
        <taxon>Desulfovibrionaceae</taxon>
        <taxon>Desulfovibrio</taxon>
    </lineage>
</organism>
<dbReference type="Proteomes" id="UP000192906">
    <property type="component" value="Unassembled WGS sequence"/>
</dbReference>
<dbReference type="PANTHER" id="PTHR48100">
    <property type="entry name" value="BROAD-SPECIFICITY PHOSPHATASE YOR283W-RELATED"/>
    <property type="match status" value="1"/>
</dbReference>
<reference evidence="4" key="1">
    <citation type="submission" date="2017-04" db="EMBL/GenBank/DDBJ databases">
        <authorList>
            <person name="Varghese N."/>
            <person name="Submissions S."/>
        </authorList>
    </citation>
    <scope>NUCLEOTIDE SEQUENCE [LARGE SCALE GENOMIC DNA]</scope>
    <source>
        <strain evidence="4">K3S</strain>
    </source>
</reference>
<dbReference type="Gene3D" id="3.40.50.1240">
    <property type="entry name" value="Phosphoglycerate mutase-like"/>
    <property type="match status" value="1"/>
</dbReference>
<name>A0A1X7E6H6_9BACT</name>
<dbReference type="Pfam" id="PF00300">
    <property type="entry name" value="His_Phos_1"/>
    <property type="match status" value="1"/>
</dbReference>
<dbReference type="AlphaFoldDB" id="A0A1X7E6H6"/>
<keyword evidence="4" id="KW-1185">Reference proteome</keyword>
<dbReference type="SUPFAM" id="SSF53254">
    <property type="entry name" value="Phosphoglycerate mutase-like"/>
    <property type="match status" value="1"/>
</dbReference>
<evidence type="ECO:0000256" key="2">
    <source>
        <dbReference type="PIRSR" id="PIRSR613078-2"/>
    </source>
</evidence>
<gene>
    <name evidence="3" type="ORF">SAMN06295933_2691</name>
</gene>
<evidence type="ECO:0000256" key="1">
    <source>
        <dbReference type="PIRSR" id="PIRSR613078-1"/>
    </source>
</evidence>
<dbReference type="GO" id="GO:0005737">
    <property type="term" value="C:cytoplasm"/>
    <property type="evidence" value="ECO:0007669"/>
    <property type="project" value="TreeGrafter"/>
</dbReference>
<evidence type="ECO:0000313" key="3">
    <source>
        <dbReference type="EMBL" id="SMF28053.1"/>
    </source>
</evidence>
<dbReference type="GO" id="GO:0016791">
    <property type="term" value="F:phosphatase activity"/>
    <property type="evidence" value="ECO:0007669"/>
    <property type="project" value="TreeGrafter"/>
</dbReference>
<dbReference type="RefSeq" id="WP_085103052.1">
    <property type="nucleotide sequence ID" value="NZ_FWZU01000004.1"/>
</dbReference>
<dbReference type="InterPro" id="IPR050275">
    <property type="entry name" value="PGM_Phosphatase"/>
</dbReference>
<dbReference type="EMBL" id="FWZU01000004">
    <property type="protein sequence ID" value="SMF28053.1"/>
    <property type="molecule type" value="Genomic_DNA"/>
</dbReference>
<dbReference type="InterPro" id="IPR029033">
    <property type="entry name" value="His_PPase_superfam"/>
</dbReference>
<dbReference type="SMART" id="SM00855">
    <property type="entry name" value="PGAM"/>
    <property type="match status" value="1"/>
</dbReference>
<proteinExistence type="predicted"/>
<dbReference type="STRING" id="1519643.SAMN06295933_2691"/>
<feature type="active site" description="Proton donor/acceptor" evidence="1">
    <location>
        <position position="79"/>
    </location>
</feature>
<dbReference type="PANTHER" id="PTHR48100:SF1">
    <property type="entry name" value="HISTIDINE PHOSPHATASE FAMILY PROTEIN-RELATED"/>
    <property type="match status" value="1"/>
</dbReference>
<dbReference type="InterPro" id="IPR013078">
    <property type="entry name" value="His_Pase_superF_clade-1"/>
</dbReference>